<dbReference type="KEGG" id="sedi:EBB79_17140"/>
<evidence type="ECO:0000313" key="2">
    <source>
        <dbReference type="Proteomes" id="UP000283063"/>
    </source>
</evidence>
<name>A0A3T0N634_9RHOB</name>
<sequence>MIRDRISAEIIENFAAREGYEHDRIFVNMIPIIIGSGSEFINELKPHIHATTTEAEHFVFHFENVEQANFADPQFVELTSTVFG</sequence>
<dbReference type="EMBL" id="CP033219">
    <property type="protein sequence ID" value="AZV79429.1"/>
    <property type="molecule type" value="Genomic_DNA"/>
</dbReference>
<dbReference type="AlphaFoldDB" id="A0A3T0N634"/>
<dbReference type="Proteomes" id="UP000283063">
    <property type="component" value="Chromosome"/>
</dbReference>
<protein>
    <submittedName>
        <fullName evidence="1">Uncharacterized protein</fullName>
    </submittedName>
</protein>
<gene>
    <name evidence="1" type="ORF">EBB79_17140</name>
</gene>
<organism evidence="1 2">
    <name type="scientific">Parasedimentitalea marina</name>
    <dbReference type="NCBI Taxonomy" id="2483033"/>
    <lineage>
        <taxon>Bacteria</taxon>
        <taxon>Pseudomonadati</taxon>
        <taxon>Pseudomonadota</taxon>
        <taxon>Alphaproteobacteria</taxon>
        <taxon>Rhodobacterales</taxon>
        <taxon>Paracoccaceae</taxon>
        <taxon>Parasedimentitalea</taxon>
    </lineage>
</organism>
<proteinExistence type="predicted"/>
<evidence type="ECO:0000313" key="1">
    <source>
        <dbReference type="EMBL" id="AZV79429.1"/>
    </source>
</evidence>
<reference evidence="1 2" key="1">
    <citation type="submission" date="2018-10" db="EMBL/GenBank/DDBJ databases">
        <title>Parasedimentitalea marina sp. nov., a psychrophilic bacterium isolated from deep seawater of the New Britain Trench.</title>
        <authorList>
            <person name="Cao J."/>
        </authorList>
    </citation>
    <scope>NUCLEOTIDE SEQUENCE [LARGE SCALE GENOMIC DNA]</scope>
    <source>
        <strain evidence="1 2">W43</strain>
    </source>
</reference>
<accession>A0A3T0N634</accession>
<keyword evidence="2" id="KW-1185">Reference proteome</keyword>